<evidence type="ECO:0000313" key="4">
    <source>
        <dbReference type="EMBL" id="MRW91917.1"/>
    </source>
</evidence>
<feature type="region of interest" description="Disordered" evidence="3">
    <location>
        <begin position="1"/>
        <end position="32"/>
    </location>
</feature>
<evidence type="ECO:0000256" key="3">
    <source>
        <dbReference type="SAM" id="MobiDB-lite"/>
    </source>
</evidence>
<dbReference type="Pfam" id="PF03975">
    <property type="entry name" value="CheD"/>
    <property type="match status" value="1"/>
</dbReference>
<comment type="caution">
    <text evidence="4">The sequence shown here is derived from an EMBL/GenBank/DDBJ whole genome shotgun (WGS) entry which is preliminary data.</text>
</comment>
<dbReference type="PANTHER" id="PTHR35147:SF1">
    <property type="entry name" value="CHEMORECEPTOR GLUTAMINE DEAMIDASE CHED-RELATED"/>
    <property type="match status" value="1"/>
</dbReference>
<evidence type="ECO:0000256" key="1">
    <source>
        <dbReference type="ARBA" id="ARBA00022500"/>
    </source>
</evidence>
<sequence length="190" mass="20528">MQATLNPTLPLPYGTPLPWPEPEPRQRSDSPRAPLQVAMGQLKIGTRTEQLQALLGSCVGIGFIWKKRGICGLAHCLLPECPQMEDEFGARYVNQAVPSLLRLIGATPADYADIEVILAGGATMLNVCSSRLQIGQQNADAARKHLRKRGLNVSYCRIGGKCGRTINIDCASMTCSVQEIIATCAENTHA</sequence>
<dbReference type="InterPro" id="IPR011324">
    <property type="entry name" value="Cytotoxic_necrot_fac-like_cat"/>
</dbReference>
<dbReference type="EMBL" id="WKJK01000009">
    <property type="protein sequence ID" value="MRW91917.1"/>
    <property type="molecule type" value="Genomic_DNA"/>
</dbReference>
<protein>
    <recommendedName>
        <fullName evidence="6">Protein-glutamine glutaminase</fullName>
    </recommendedName>
</protein>
<organism evidence="4 5">
    <name type="scientific">Duganella guangzhouensis</name>
    <dbReference type="NCBI Taxonomy" id="2666084"/>
    <lineage>
        <taxon>Bacteria</taxon>
        <taxon>Pseudomonadati</taxon>
        <taxon>Pseudomonadota</taxon>
        <taxon>Betaproteobacteria</taxon>
        <taxon>Burkholderiales</taxon>
        <taxon>Oxalobacteraceae</taxon>
        <taxon>Telluria group</taxon>
        <taxon>Duganella</taxon>
    </lineage>
</organism>
<dbReference type="Gene3D" id="3.30.1330.200">
    <property type="match status" value="1"/>
</dbReference>
<reference evidence="4 5" key="1">
    <citation type="submission" date="2019-11" db="EMBL/GenBank/DDBJ databases">
        <title>Novel species isolated from a subtropical stream in China.</title>
        <authorList>
            <person name="Lu H."/>
        </authorList>
    </citation>
    <scope>NUCLEOTIDE SEQUENCE [LARGE SCALE GENOMIC DNA]</scope>
    <source>
        <strain evidence="4 5">FT80W</strain>
    </source>
</reference>
<dbReference type="GO" id="GO:0006935">
    <property type="term" value="P:chemotaxis"/>
    <property type="evidence" value="ECO:0007669"/>
    <property type="project" value="UniProtKB-KW"/>
</dbReference>
<name>A0A6I2L436_9BURK</name>
<keyword evidence="5" id="KW-1185">Reference proteome</keyword>
<feature type="compositionally biased region" description="Pro residues" evidence="3">
    <location>
        <begin position="9"/>
        <end position="21"/>
    </location>
</feature>
<dbReference type="Proteomes" id="UP000433309">
    <property type="component" value="Unassembled WGS sequence"/>
</dbReference>
<dbReference type="CDD" id="cd16352">
    <property type="entry name" value="CheD"/>
    <property type="match status" value="1"/>
</dbReference>
<dbReference type="GO" id="GO:0050568">
    <property type="term" value="F:protein-glutamine glutaminase activity"/>
    <property type="evidence" value="ECO:0007669"/>
    <property type="project" value="InterPro"/>
</dbReference>
<dbReference type="AlphaFoldDB" id="A0A6I2L436"/>
<keyword evidence="1" id="KW-0145">Chemotaxis</keyword>
<proteinExistence type="predicted"/>
<accession>A0A6I2L436</accession>
<evidence type="ECO:0000313" key="5">
    <source>
        <dbReference type="Proteomes" id="UP000433309"/>
    </source>
</evidence>
<keyword evidence="2" id="KW-0378">Hydrolase</keyword>
<dbReference type="PANTHER" id="PTHR35147">
    <property type="entry name" value="CHEMORECEPTOR GLUTAMINE DEAMIDASE CHED-RELATED"/>
    <property type="match status" value="1"/>
</dbReference>
<evidence type="ECO:0000256" key="2">
    <source>
        <dbReference type="ARBA" id="ARBA00022801"/>
    </source>
</evidence>
<dbReference type="SUPFAM" id="SSF64438">
    <property type="entry name" value="CNF1/YfiH-like putative cysteine hydrolases"/>
    <property type="match status" value="1"/>
</dbReference>
<gene>
    <name evidence="4" type="ORF">GJ699_18130</name>
</gene>
<dbReference type="RefSeq" id="WP_154378808.1">
    <property type="nucleotide sequence ID" value="NZ_WKJK01000009.1"/>
</dbReference>
<dbReference type="InterPro" id="IPR005659">
    <property type="entry name" value="Chemorcpt_Glu_NH3ase_CheD"/>
</dbReference>
<evidence type="ECO:0008006" key="6">
    <source>
        <dbReference type="Google" id="ProtNLM"/>
    </source>
</evidence>
<dbReference type="InterPro" id="IPR038592">
    <property type="entry name" value="CheD-like_sf"/>
</dbReference>